<dbReference type="eggNOG" id="ENOG502SPBF">
    <property type="taxonomic scope" value="Eukaryota"/>
</dbReference>
<dbReference type="InterPro" id="IPR036047">
    <property type="entry name" value="F-box-like_dom_sf"/>
</dbReference>
<dbReference type="SUPFAM" id="SSF81383">
    <property type="entry name" value="F-box domain"/>
    <property type="match status" value="1"/>
</dbReference>
<dbReference type="KEGG" id="nnu:104591384"/>
<dbReference type="Proteomes" id="UP000189703">
    <property type="component" value="Unplaced"/>
</dbReference>
<dbReference type="CDD" id="cd22157">
    <property type="entry name" value="F-box_AtFBW1-like"/>
    <property type="match status" value="1"/>
</dbReference>
<feature type="domain" description="F-box" evidence="1">
    <location>
        <begin position="1"/>
        <end position="46"/>
    </location>
</feature>
<dbReference type="Gene3D" id="1.20.1280.50">
    <property type="match status" value="1"/>
</dbReference>
<dbReference type="RefSeq" id="XP_010248476.1">
    <property type="nucleotide sequence ID" value="XM_010250174.1"/>
</dbReference>
<dbReference type="InterPro" id="IPR013187">
    <property type="entry name" value="F-box-assoc_dom_typ3"/>
</dbReference>
<protein>
    <submittedName>
        <fullName evidence="3">F-box protein At3g07870-like</fullName>
    </submittedName>
</protein>
<dbReference type="Pfam" id="PF00646">
    <property type="entry name" value="F-box"/>
    <property type="match status" value="1"/>
</dbReference>
<proteinExistence type="predicted"/>
<dbReference type="PANTHER" id="PTHR31672:SF13">
    <property type="entry name" value="F-BOX PROTEIN CPR30-LIKE"/>
    <property type="match status" value="1"/>
</dbReference>
<accession>A0A1U7ZJH9</accession>
<dbReference type="InParanoid" id="A0A1U7ZJH9"/>
<dbReference type="Pfam" id="PF08268">
    <property type="entry name" value="FBA_3"/>
    <property type="match status" value="1"/>
</dbReference>
<evidence type="ECO:0000313" key="3">
    <source>
        <dbReference type="RefSeq" id="XP_010248476.1"/>
    </source>
</evidence>
<dbReference type="InterPro" id="IPR017451">
    <property type="entry name" value="F-box-assoc_interact_dom"/>
</dbReference>
<dbReference type="AlphaFoldDB" id="A0A1U7ZJH9"/>
<evidence type="ECO:0000259" key="1">
    <source>
        <dbReference type="PROSITE" id="PS50181"/>
    </source>
</evidence>
<organism evidence="2 3">
    <name type="scientific">Nelumbo nucifera</name>
    <name type="common">Sacred lotus</name>
    <dbReference type="NCBI Taxonomy" id="4432"/>
    <lineage>
        <taxon>Eukaryota</taxon>
        <taxon>Viridiplantae</taxon>
        <taxon>Streptophyta</taxon>
        <taxon>Embryophyta</taxon>
        <taxon>Tracheophyta</taxon>
        <taxon>Spermatophyta</taxon>
        <taxon>Magnoliopsida</taxon>
        <taxon>Proteales</taxon>
        <taxon>Nelumbonaceae</taxon>
        <taxon>Nelumbo</taxon>
    </lineage>
</organism>
<evidence type="ECO:0000313" key="2">
    <source>
        <dbReference type="Proteomes" id="UP000189703"/>
    </source>
</evidence>
<dbReference type="PANTHER" id="PTHR31672">
    <property type="entry name" value="BNACNNG10540D PROTEIN"/>
    <property type="match status" value="1"/>
</dbReference>
<name>A0A1U7ZJH9_NELNU</name>
<reference evidence="3" key="1">
    <citation type="submission" date="2025-08" db="UniProtKB">
        <authorList>
            <consortium name="RefSeq"/>
        </authorList>
    </citation>
    <scope>IDENTIFICATION</scope>
</reference>
<dbReference type="InterPro" id="IPR001810">
    <property type="entry name" value="F-box_dom"/>
</dbReference>
<dbReference type="NCBIfam" id="TIGR01640">
    <property type="entry name" value="F_box_assoc_1"/>
    <property type="match status" value="1"/>
</dbReference>
<dbReference type="SMART" id="SM00256">
    <property type="entry name" value="FBOX"/>
    <property type="match status" value="1"/>
</dbReference>
<keyword evidence="2" id="KW-1185">Reference proteome</keyword>
<dbReference type="InterPro" id="IPR050796">
    <property type="entry name" value="SCF_F-box_component"/>
</dbReference>
<dbReference type="PROSITE" id="PS50181">
    <property type="entry name" value="FBOX"/>
    <property type="match status" value="1"/>
</dbReference>
<gene>
    <name evidence="3" type="primary">LOC104591384</name>
</gene>
<dbReference type="GeneID" id="104591384"/>
<sequence length="466" mass="52453">MSSRSLPADVIFDILCKLPVKSLLRFKCVCKSWLALISDPLFIKQHLNRVLENITIPNDDGGSSNFIVISAGIVFHVDNGSETETNDGSSRKLDLPFQNSIRSPWVAGSCNGLVCLADERLDDTPEDLFVWNPSTGDYVKLPETPFERPPSSHLLMTDISAFGYISALDEYKVVKVIDAFDVSRSPGVNRSTVLVHTLGTDSWRKIGEDVSFQIDCRSGGLLLHGGIHWPAARFFQVGVLMLIVCFDLEDEVFWEVPSPDMGEVDKDWIKLGVLRGCLCAFLSVHGERIDIWVMEDYGAKESWIRQFSFQWRAIARGFESYDPAWFVRDGEIFLKNASGEVVLYHPIRNRVLRLPNARDREFREGEFKRILGYVQTLVSPLSLKANSGVSRLYLNVVSNLGDNLGSVLTRVWRKPLLEKIIVAFGGALISYKKLNLKAVELRIAGTKPEDIPRSFDLLTEGLWIRV</sequence>
<dbReference type="OrthoDB" id="5314306at2759"/>